<dbReference type="InParanoid" id="E3MKH4"/>
<dbReference type="SUPFAM" id="SSF57903">
    <property type="entry name" value="FYVE/PHD zinc finger"/>
    <property type="match status" value="1"/>
</dbReference>
<evidence type="ECO:0000313" key="7">
    <source>
        <dbReference type="Proteomes" id="UP000008281"/>
    </source>
</evidence>
<keyword evidence="1" id="KW-0479">Metal-binding</keyword>
<evidence type="ECO:0000256" key="1">
    <source>
        <dbReference type="ARBA" id="ARBA00022723"/>
    </source>
</evidence>
<evidence type="ECO:0000313" key="6">
    <source>
        <dbReference type="EMBL" id="EFP04009.1"/>
    </source>
</evidence>
<sequence>METTIVHRPEPRRSADLTNLEHFAWMLQLGNSYDAALTLSSYRELMRELSQLLRSPIVHQIGQLNQLLLNQGHIIFPSKESIVLPVSVPIILPIKPFSTSRPETCFTPADTETTATFPSCTPPQTTSPNVAIHPVSPLPFPEVSSTPALGTVQISPALPLADVLESELSTSCQSPQCVSTSPLSTEARLLHQASEEVFSQDSTPASSAPSPVTTTSPVVSEVPSAPASLVANQIQTPASCNRVSSSQMPSISPCSIITESIGSRLRKNPQKCVEDDKKKCGLLPRFCLCQKFEKTTTLNWVQCKICKQWYHVFCLNLDNSEYVEKTFMCCGHQQCQEAKNSKMGKIFFEYYQMKQPRPRPQEP</sequence>
<dbReference type="OrthoDB" id="5859465at2759"/>
<accession>E3MKH4</accession>
<dbReference type="eggNOG" id="ENOG502SBAZ">
    <property type="taxonomic scope" value="Eukaryota"/>
</dbReference>
<name>E3MKH4_CAERE</name>
<dbReference type="GO" id="GO:0008270">
    <property type="term" value="F:zinc ion binding"/>
    <property type="evidence" value="ECO:0007669"/>
    <property type="project" value="UniProtKB-KW"/>
</dbReference>
<proteinExistence type="predicted"/>
<dbReference type="Proteomes" id="UP000008281">
    <property type="component" value="Unassembled WGS sequence"/>
</dbReference>
<feature type="domain" description="Zinc finger PHD-type" evidence="5">
    <location>
        <begin position="286"/>
        <end position="333"/>
    </location>
</feature>
<evidence type="ECO:0000256" key="3">
    <source>
        <dbReference type="ARBA" id="ARBA00022833"/>
    </source>
</evidence>
<evidence type="ECO:0000256" key="2">
    <source>
        <dbReference type="ARBA" id="ARBA00022771"/>
    </source>
</evidence>
<dbReference type="InterPro" id="IPR013083">
    <property type="entry name" value="Znf_RING/FYVE/PHD"/>
</dbReference>
<gene>
    <name evidence="6" type="ORF">CRE_27683</name>
</gene>
<feature type="compositionally biased region" description="Low complexity" evidence="4">
    <location>
        <begin position="202"/>
        <end position="219"/>
    </location>
</feature>
<feature type="region of interest" description="Disordered" evidence="4">
    <location>
        <begin position="195"/>
        <end position="219"/>
    </location>
</feature>
<evidence type="ECO:0000259" key="5">
    <source>
        <dbReference type="SMART" id="SM00249"/>
    </source>
</evidence>
<evidence type="ECO:0000256" key="4">
    <source>
        <dbReference type="SAM" id="MobiDB-lite"/>
    </source>
</evidence>
<dbReference type="AlphaFoldDB" id="E3MKH4"/>
<dbReference type="CDD" id="cd15517">
    <property type="entry name" value="PHD_TCF19_like"/>
    <property type="match status" value="1"/>
</dbReference>
<dbReference type="HOGENOM" id="CLU_763418_0_0_1"/>
<keyword evidence="7" id="KW-1185">Reference proteome</keyword>
<dbReference type="InterPro" id="IPR001965">
    <property type="entry name" value="Znf_PHD"/>
</dbReference>
<dbReference type="STRING" id="31234.E3MKH4"/>
<protein>
    <recommendedName>
        <fullName evidence="5">Zinc finger PHD-type domain-containing protein</fullName>
    </recommendedName>
</protein>
<organism evidence="7">
    <name type="scientific">Caenorhabditis remanei</name>
    <name type="common">Caenorhabditis vulgaris</name>
    <dbReference type="NCBI Taxonomy" id="31234"/>
    <lineage>
        <taxon>Eukaryota</taxon>
        <taxon>Metazoa</taxon>
        <taxon>Ecdysozoa</taxon>
        <taxon>Nematoda</taxon>
        <taxon>Chromadorea</taxon>
        <taxon>Rhabditida</taxon>
        <taxon>Rhabditina</taxon>
        <taxon>Rhabditomorpha</taxon>
        <taxon>Rhabditoidea</taxon>
        <taxon>Rhabditidae</taxon>
        <taxon>Peloderinae</taxon>
        <taxon>Caenorhabditis</taxon>
    </lineage>
</organism>
<dbReference type="EMBL" id="DS268452">
    <property type="protein sequence ID" value="EFP04009.1"/>
    <property type="molecule type" value="Genomic_DNA"/>
</dbReference>
<dbReference type="Gene3D" id="3.30.40.10">
    <property type="entry name" value="Zinc/RING finger domain, C3HC4 (zinc finger)"/>
    <property type="match status" value="1"/>
</dbReference>
<reference evidence="6" key="1">
    <citation type="submission" date="2007-07" db="EMBL/GenBank/DDBJ databases">
        <title>PCAP assembly of the Caenorhabditis remanei genome.</title>
        <authorList>
            <consortium name="The Caenorhabditis remanei Sequencing Consortium"/>
            <person name="Wilson R.K."/>
        </authorList>
    </citation>
    <scope>NUCLEOTIDE SEQUENCE [LARGE SCALE GENOMIC DNA]</scope>
    <source>
        <strain evidence="6">PB4641</strain>
    </source>
</reference>
<dbReference type="InterPro" id="IPR011011">
    <property type="entry name" value="Znf_FYVE_PHD"/>
</dbReference>
<dbReference type="SMART" id="SM00249">
    <property type="entry name" value="PHD"/>
    <property type="match status" value="1"/>
</dbReference>
<keyword evidence="3" id="KW-0862">Zinc</keyword>
<keyword evidence="2" id="KW-0863">Zinc-finger</keyword>